<dbReference type="RefSeq" id="WP_278156186.1">
    <property type="nucleotide sequence ID" value="NZ_CP121252.1"/>
</dbReference>
<feature type="compositionally biased region" description="Basic and acidic residues" evidence="1">
    <location>
        <begin position="329"/>
        <end position="345"/>
    </location>
</feature>
<protein>
    <submittedName>
        <fullName evidence="3">Septation protein SepH</fullName>
    </submittedName>
</protein>
<accession>A0ABY8H3D3</accession>
<feature type="compositionally biased region" description="Polar residues" evidence="1">
    <location>
        <begin position="357"/>
        <end position="367"/>
    </location>
</feature>
<feature type="region of interest" description="Disordered" evidence="1">
    <location>
        <begin position="230"/>
        <end position="251"/>
    </location>
</feature>
<reference evidence="3 4" key="1">
    <citation type="submission" date="2023-04" db="EMBL/GenBank/DDBJ databases">
        <title>Funneling lignin-derived compounds into biodiesel using alkali-halophilic Citricoccus sp. P2.</title>
        <authorList>
            <person name="Luo C.-B."/>
        </authorList>
    </citation>
    <scope>NUCLEOTIDE SEQUENCE [LARGE SCALE GENOMIC DNA]</scope>
    <source>
        <strain evidence="3 4">P2</strain>
    </source>
</reference>
<gene>
    <name evidence="3" type="primary">sepH</name>
    <name evidence="3" type="ORF">P8192_08520</name>
</gene>
<dbReference type="NCBIfam" id="NF040712">
    <property type="entry name" value="SepH"/>
    <property type="match status" value="1"/>
</dbReference>
<dbReference type="EMBL" id="CP121252">
    <property type="protein sequence ID" value="WFP15461.1"/>
    <property type="molecule type" value="Genomic_DNA"/>
</dbReference>
<evidence type="ECO:0000313" key="3">
    <source>
        <dbReference type="EMBL" id="WFP15461.1"/>
    </source>
</evidence>
<evidence type="ECO:0000256" key="1">
    <source>
        <dbReference type="SAM" id="MobiDB-lite"/>
    </source>
</evidence>
<dbReference type="Proteomes" id="UP001219037">
    <property type="component" value="Chromosome"/>
</dbReference>
<evidence type="ECO:0000259" key="2">
    <source>
        <dbReference type="Pfam" id="PF11268"/>
    </source>
</evidence>
<evidence type="ECO:0000313" key="4">
    <source>
        <dbReference type="Proteomes" id="UP001219037"/>
    </source>
</evidence>
<feature type="compositionally biased region" description="Basic and acidic residues" evidence="1">
    <location>
        <begin position="230"/>
        <end position="243"/>
    </location>
</feature>
<organism evidence="3 4">
    <name type="scientific">Citricoccus muralis</name>
    <dbReference type="NCBI Taxonomy" id="169134"/>
    <lineage>
        <taxon>Bacteria</taxon>
        <taxon>Bacillati</taxon>
        <taxon>Actinomycetota</taxon>
        <taxon>Actinomycetes</taxon>
        <taxon>Micrococcales</taxon>
        <taxon>Micrococcaceae</taxon>
        <taxon>Citricoccus</taxon>
    </lineage>
</organism>
<sequence length="421" mass="45811">MDTPQQQLRLVGVHEDGEHLLLSDPQGTEFTLEITDALRAAATRPIGRPSAAAADDAATVLSPKDIQAKIRAGATAEQLADSHGLDPARLRTYEAPVLAERGWIATQAQGIEVSSPQPGNDLYRSVFGDDPAALGPMVRHRLTALGFDASTLQWNAWREEGETSWTISAEFSTEGGRADIGDHPPALWSFRPASKQVGNLNRWAQVLSELESDSPFGTRRLSAVTDHPFDFDAAPAREPEKPAGPRPAVDPEAQEELLDVLHARRGQRLGVDEEGDDELALMLTREEHPSTWTRPQLVVTPNDAADNGDSSESSGAADQPETDDAVPAEDEHVAGTEAGDQHTEQDSATWIPRLHSHTSLKTEQYEVSSEEIEGQTDAFEGLSEDETGQALKSERSSRVKNRKNRPSVPSWDEIMFGTKSD</sequence>
<dbReference type="Pfam" id="PF11268">
    <property type="entry name" value="DUF3071"/>
    <property type="match status" value="1"/>
</dbReference>
<name>A0ABY8H3D3_9MICC</name>
<dbReference type="InterPro" id="IPR021421">
    <property type="entry name" value="DUF3071"/>
</dbReference>
<dbReference type="InterPro" id="IPR047682">
    <property type="entry name" value="SepH-like"/>
</dbReference>
<feature type="domain" description="DUF3071" evidence="2">
    <location>
        <begin position="6"/>
        <end position="176"/>
    </location>
</feature>
<proteinExistence type="predicted"/>
<keyword evidence="4" id="KW-1185">Reference proteome</keyword>
<feature type="region of interest" description="Disordered" evidence="1">
    <location>
        <begin position="285"/>
        <end position="421"/>
    </location>
</feature>